<evidence type="ECO:0000313" key="1">
    <source>
        <dbReference type="EMBL" id="KAJ8096963.1"/>
    </source>
</evidence>
<accession>A0AAD7QKW3</accession>
<dbReference type="Proteomes" id="UP001217417">
    <property type="component" value="Unassembled WGS sequence"/>
</dbReference>
<evidence type="ECO:0000313" key="2">
    <source>
        <dbReference type="Proteomes" id="UP001217417"/>
    </source>
</evidence>
<dbReference type="EMBL" id="JARPMG010000012">
    <property type="protein sequence ID" value="KAJ8096963.1"/>
    <property type="molecule type" value="Genomic_DNA"/>
</dbReference>
<organism evidence="1 2">
    <name type="scientific">Lipomyces tetrasporus</name>
    <dbReference type="NCBI Taxonomy" id="54092"/>
    <lineage>
        <taxon>Eukaryota</taxon>
        <taxon>Fungi</taxon>
        <taxon>Dikarya</taxon>
        <taxon>Ascomycota</taxon>
        <taxon>Saccharomycotina</taxon>
        <taxon>Lipomycetes</taxon>
        <taxon>Lipomycetales</taxon>
        <taxon>Lipomycetaceae</taxon>
        <taxon>Lipomyces</taxon>
    </lineage>
</organism>
<dbReference type="GeneID" id="80883868"/>
<dbReference type="RefSeq" id="XP_056040413.1">
    <property type="nucleotide sequence ID" value="XM_056188702.1"/>
</dbReference>
<gene>
    <name evidence="1" type="ORF">POJ06DRAFT_262114</name>
</gene>
<sequence length="133" mass="15295">MMKLVVLVLALILFIIYIIHQRGVNNLISVWNNMSMDDALIDQVLADNMDCSNCTTPNVMNIDDKFAWIGGHGVPEAYKGNHRTYLSHEQTEAIIEELNDGMDESEVLENYSEYFAVKDDDYYKWKDAVSARR</sequence>
<dbReference type="AlphaFoldDB" id="A0AAD7QKW3"/>
<comment type="caution">
    <text evidence="1">The sequence shown here is derived from an EMBL/GenBank/DDBJ whole genome shotgun (WGS) entry which is preliminary data.</text>
</comment>
<keyword evidence="2" id="KW-1185">Reference proteome</keyword>
<reference evidence="1" key="1">
    <citation type="submission" date="2023-03" db="EMBL/GenBank/DDBJ databases">
        <title>Near-Complete genome sequence of Lipomyces tetrasporous NRRL Y-64009, an oleaginous yeast capable of growing on lignocellulosic hydrolysates.</title>
        <authorList>
            <consortium name="Lawrence Berkeley National Laboratory"/>
            <person name="Jagtap S.S."/>
            <person name="Liu J.-J."/>
            <person name="Walukiewicz H.E."/>
            <person name="Pangilinan J."/>
            <person name="Lipzen A."/>
            <person name="Ahrendt S."/>
            <person name="Koriabine M."/>
            <person name="Cobaugh K."/>
            <person name="Salamov A."/>
            <person name="Yoshinaga Y."/>
            <person name="Ng V."/>
            <person name="Daum C."/>
            <person name="Grigoriev I.V."/>
            <person name="Slininger P.J."/>
            <person name="Dien B.S."/>
            <person name="Jin Y.-S."/>
            <person name="Rao C.V."/>
        </authorList>
    </citation>
    <scope>NUCLEOTIDE SEQUENCE</scope>
    <source>
        <strain evidence="1">NRRL Y-64009</strain>
    </source>
</reference>
<protein>
    <submittedName>
        <fullName evidence="1">Uncharacterized protein</fullName>
    </submittedName>
</protein>
<name>A0AAD7QKW3_9ASCO</name>
<proteinExistence type="predicted"/>